<keyword evidence="1" id="KW-0732">Signal</keyword>
<organism evidence="2 3">
    <name type="scientific">Elioraea tepida</name>
    <dbReference type="NCBI Taxonomy" id="2843330"/>
    <lineage>
        <taxon>Bacteria</taxon>
        <taxon>Pseudomonadati</taxon>
        <taxon>Pseudomonadota</taxon>
        <taxon>Alphaproteobacteria</taxon>
        <taxon>Acetobacterales</taxon>
        <taxon>Elioraeaceae</taxon>
        <taxon>Elioraea</taxon>
    </lineage>
</organism>
<dbReference type="AlphaFoldDB" id="A0A975YIW0"/>
<evidence type="ECO:0000313" key="2">
    <source>
        <dbReference type="EMBL" id="QXM23951.1"/>
    </source>
</evidence>
<evidence type="ECO:0008006" key="4">
    <source>
        <dbReference type="Google" id="ProtNLM"/>
    </source>
</evidence>
<protein>
    <recommendedName>
        <fullName evidence="4">OmpA-like domain-containing protein</fullName>
    </recommendedName>
</protein>
<gene>
    <name evidence="2" type="ORF">KO353_11730</name>
</gene>
<feature type="signal peptide" evidence="1">
    <location>
        <begin position="1"/>
        <end position="26"/>
    </location>
</feature>
<sequence>MPARRSARSRLLPALAALAIAGCQPAVSPQLQPAPLPADASSLTPGAPRLVPTGTVVDARVQLLAGELSGLKASVIDNAEEARLLRAAMVDQTARYQAIVGTVTARLQVGTTPGNPELIAQWNEAQALLGQLDQNLARLSALSPRVAANASQANFLQSSIRNAYRLSGGVDQDHRNLGLLEDDTNRTLVVIDRLLGDITDDISRQSSALASERRSLGSLALAINSGRMFGAPLSQRIATSPALRPPPAPVAATRRPLVTIRFDRPDVAYRQPLYEAVAAALDRNPGISFELVGIAPARGEPADQARAASEARRQAEGVARTLVEMGLPSERLSLSASTRRDIAATEVQVFIR</sequence>
<proteinExistence type="predicted"/>
<dbReference type="EMBL" id="CP076448">
    <property type="protein sequence ID" value="QXM23951.1"/>
    <property type="molecule type" value="Genomic_DNA"/>
</dbReference>
<evidence type="ECO:0000313" key="3">
    <source>
        <dbReference type="Proteomes" id="UP000694001"/>
    </source>
</evidence>
<accession>A0A975YIW0</accession>
<dbReference type="PROSITE" id="PS51257">
    <property type="entry name" value="PROKAR_LIPOPROTEIN"/>
    <property type="match status" value="1"/>
</dbReference>
<feature type="chain" id="PRO_5037975976" description="OmpA-like domain-containing protein" evidence="1">
    <location>
        <begin position="27"/>
        <end position="352"/>
    </location>
</feature>
<name>A0A975YIW0_9PROT</name>
<evidence type="ECO:0000256" key="1">
    <source>
        <dbReference type="SAM" id="SignalP"/>
    </source>
</evidence>
<dbReference type="KEGG" id="elio:KO353_11730"/>
<dbReference type="RefSeq" id="WP_218284884.1">
    <property type="nucleotide sequence ID" value="NZ_CP076448.1"/>
</dbReference>
<keyword evidence="3" id="KW-1185">Reference proteome</keyword>
<reference evidence="2" key="1">
    <citation type="submission" date="2021-06" db="EMBL/GenBank/DDBJ databases">
        <title>Elioraea tepida, sp. nov., a moderately thermophilic aerobic anoxygenic phototrophic bacterium isolated from an alkaline siliceous hot spring mat community in Yellowstone National Park, WY, USA.</title>
        <authorList>
            <person name="Saini M.K."/>
            <person name="Yoshida S."/>
            <person name="Sebastian A."/>
            <person name="Hirose S."/>
            <person name="Hara E."/>
            <person name="Tamaki H."/>
            <person name="Soulier N.T."/>
            <person name="Albert I."/>
            <person name="Hanada S."/>
            <person name="Bryant D.A."/>
            <person name="Tank M."/>
        </authorList>
    </citation>
    <scope>NUCLEOTIDE SEQUENCE</scope>
    <source>
        <strain evidence="2">MS-P2</strain>
    </source>
</reference>
<dbReference type="Proteomes" id="UP000694001">
    <property type="component" value="Chromosome"/>
</dbReference>